<name>A0A218Z0D0_9HELO</name>
<proteinExistence type="predicted"/>
<keyword evidence="2" id="KW-1185">Reference proteome</keyword>
<evidence type="ECO:0008006" key="3">
    <source>
        <dbReference type="Google" id="ProtNLM"/>
    </source>
</evidence>
<dbReference type="Gene3D" id="3.40.30.10">
    <property type="entry name" value="Glutaredoxin"/>
    <property type="match status" value="1"/>
</dbReference>
<comment type="caution">
    <text evidence="1">The sequence shown here is derived from an EMBL/GenBank/DDBJ whole genome shotgun (WGS) entry which is preliminary data.</text>
</comment>
<gene>
    <name evidence="1" type="ORF">B2J93_8446</name>
</gene>
<dbReference type="OrthoDB" id="40334at2759"/>
<evidence type="ECO:0000313" key="2">
    <source>
        <dbReference type="Proteomes" id="UP000242519"/>
    </source>
</evidence>
<protein>
    <recommendedName>
        <fullName evidence="3">Thioredoxin domain-containing protein</fullName>
    </recommendedName>
</protein>
<reference evidence="1 2" key="1">
    <citation type="submission" date="2017-04" db="EMBL/GenBank/DDBJ databases">
        <title>Draft genome sequence of Marssonina coronaria NL1: causal agent of apple blotch.</title>
        <authorList>
            <person name="Cheng Q."/>
        </authorList>
    </citation>
    <scope>NUCLEOTIDE SEQUENCE [LARGE SCALE GENOMIC DNA]</scope>
    <source>
        <strain evidence="1 2">NL1</strain>
    </source>
</reference>
<dbReference type="PANTHER" id="PTHR42336">
    <property type="entry name" value="THIOREDOXIN DOMAIN-CONTAINING PROTEIN-RELATED"/>
    <property type="match status" value="1"/>
</dbReference>
<dbReference type="PANTHER" id="PTHR42336:SF1">
    <property type="entry name" value="ALKYL HYDROPEROXIDE REDUCTASE SUBUNIT C_ THIOL SPECIFIC ANTIOXIDANT DOMAIN-CONTAINING PROTEIN"/>
    <property type="match status" value="1"/>
</dbReference>
<accession>A0A218Z0D0</accession>
<sequence>MVIFEVQSGSANIPKYIDSSLPLLTTPQALTTSPIPKFGSLSPPSQKLPFPPSDGKFAFVTFLRHCGCPFAEKTFLSLRDHASRHQNTTHIARSHFSPAATQTWLASVGRLGSVQVLVDDAREIYAQWGLGVSKSESRWQTANSFAVDGDGVVRWVRVMEEADEVPDFEDRGKVLGEEASWEGIL</sequence>
<dbReference type="EMBL" id="MZNU01000308">
    <property type="protein sequence ID" value="OWP00755.1"/>
    <property type="molecule type" value="Genomic_DNA"/>
</dbReference>
<dbReference type="Proteomes" id="UP000242519">
    <property type="component" value="Unassembled WGS sequence"/>
</dbReference>
<dbReference type="InParanoid" id="A0A218Z0D0"/>
<organism evidence="1 2">
    <name type="scientific">Diplocarpon coronariae</name>
    <dbReference type="NCBI Taxonomy" id="2795749"/>
    <lineage>
        <taxon>Eukaryota</taxon>
        <taxon>Fungi</taxon>
        <taxon>Dikarya</taxon>
        <taxon>Ascomycota</taxon>
        <taxon>Pezizomycotina</taxon>
        <taxon>Leotiomycetes</taxon>
        <taxon>Helotiales</taxon>
        <taxon>Drepanopezizaceae</taxon>
        <taxon>Diplocarpon</taxon>
    </lineage>
</organism>
<evidence type="ECO:0000313" key="1">
    <source>
        <dbReference type="EMBL" id="OWP00755.1"/>
    </source>
</evidence>
<dbReference type="InterPro" id="IPR036249">
    <property type="entry name" value="Thioredoxin-like_sf"/>
</dbReference>
<dbReference type="SUPFAM" id="SSF52833">
    <property type="entry name" value="Thioredoxin-like"/>
    <property type="match status" value="1"/>
</dbReference>
<dbReference type="AlphaFoldDB" id="A0A218Z0D0"/>